<name>A0AAV3PAB2_LITER</name>
<protein>
    <submittedName>
        <fullName evidence="2">Uncharacterized protein</fullName>
    </submittedName>
</protein>
<keyword evidence="3" id="KW-1185">Reference proteome</keyword>
<sequence length="159" mass="17989">MKIKTTQAGSTTEGMFDEDKKKELEASASTIEVPITNDDKTNLSELRPNELKKIALNAKTVNLLHNAMCMEERGDSILKGEKKNKKSLALVAAKDEKMIEMDDSNNEEDDIAMLAKNFKKILKYKNSNGDYPQRSRYKNYKKRASLKNTGTPKRSTQVL</sequence>
<gene>
    <name evidence="2" type="ORF">LIER_07485</name>
</gene>
<dbReference type="AlphaFoldDB" id="A0AAV3PAB2"/>
<proteinExistence type="predicted"/>
<evidence type="ECO:0000313" key="2">
    <source>
        <dbReference type="EMBL" id="GAA0147896.1"/>
    </source>
</evidence>
<feature type="compositionally biased region" description="Polar residues" evidence="1">
    <location>
        <begin position="146"/>
        <end position="159"/>
    </location>
</feature>
<evidence type="ECO:0000256" key="1">
    <source>
        <dbReference type="SAM" id="MobiDB-lite"/>
    </source>
</evidence>
<evidence type="ECO:0000313" key="3">
    <source>
        <dbReference type="Proteomes" id="UP001454036"/>
    </source>
</evidence>
<feature type="region of interest" description="Disordered" evidence="1">
    <location>
        <begin position="127"/>
        <end position="159"/>
    </location>
</feature>
<feature type="compositionally biased region" description="Polar residues" evidence="1">
    <location>
        <begin position="1"/>
        <end position="13"/>
    </location>
</feature>
<feature type="region of interest" description="Disordered" evidence="1">
    <location>
        <begin position="1"/>
        <end position="42"/>
    </location>
</feature>
<dbReference type="Proteomes" id="UP001454036">
    <property type="component" value="Unassembled WGS sequence"/>
</dbReference>
<comment type="caution">
    <text evidence="2">The sequence shown here is derived from an EMBL/GenBank/DDBJ whole genome shotgun (WGS) entry which is preliminary data.</text>
</comment>
<organism evidence="2 3">
    <name type="scientific">Lithospermum erythrorhizon</name>
    <name type="common">Purple gromwell</name>
    <name type="synonym">Lithospermum officinale var. erythrorhizon</name>
    <dbReference type="NCBI Taxonomy" id="34254"/>
    <lineage>
        <taxon>Eukaryota</taxon>
        <taxon>Viridiplantae</taxon>
        <taxon>Streptophyta</taxon>
        <taxon>Embryophyta</taxon>
        <taxon>Tracheophyta</taxon>
        <taxon>Spermatophyta</taxon>
        <taxon>Magnoliopsida</taxon>
        <taxon>eudicotyledons</taxon>
        <taxon>Gunneridae</taxon>
        <taxon>Pentapetalae</taxon>
        <taxon>asterids</taxon>
        <taxon>lamiids</taxon>
        <taxon>Boraginales</taxon>
        <taxon>Boraginaceae</taxon>
        <taxon>Boraginoideae</taxon>
        <taxon>Lithospermeae</taxon>
        <taxon>Lithospermum</taxon>
    </lineage>
</organism>
<dbReference type="EMBL" id="BAABME010001154">
    <property type="protein sequence ID" value="GAA0147896.1"/>
    <property type="molecule type" value="Genomic_DNA"/>
</dbReference>
<accession>A0AAV3PAB2</accession>
<feature type="compositionally biased region" description="Basic residues" evidence="1">
    <location>
        <begin position="135"/>
        <end position="145"/>
    </location>
</feature>
<reference evidence="2 3" key="1">
    <citation type="submission" date="2024-01" db="EMBL/GenBank/DDBJ databases">
        <title>The complete chloroplast genome sequence of Lithospermum erythrorhizon: insights into the phylogenetic relationship among Boraginaceae species and the maternal lineages of purple gromwells.</title>
        <authorList>
            <person name="Okada T."/>
            <person name="Watanabe K."/>
        </authorList>
    </citation>
    <scope>NUCLEOTIDE SEQUENCE [LARGE SCALE GENOMIC DNA]</scope>
</reference>